<dbReference type="PROSITE" id="PS00018">
    <property type="entry name" value="EF_HAND_1"/>
    <property type="match status" value="1"/>
</dbReference>
<organism evidence="2 3">
    <name type="scientific">Kwoniella shivajii</name>
    <dbReference type="NCBI Taxonomy" id="564305"/>
    <lineage>
        <taxon>Eukaryota</taxon>
        <taxon>Fungi</taxon>
        <taxon>Dikarya</taxon>
        <taxon>Basidiomycota</taxon>
        <taxon>Agaricomycotina</taxon>
        <taxon>Tremellomycetes</taxon>
        <taxon>Tremellales</taxon>
        <taxon>Cryptococcaceae</taxon>
        <taxon>Kwoniella</taxon>
    </lineage>
</organism>
<proteinExistence type="predicted"/>
<feature type="region of interest" description="Disordered" evidence="1">
    <location>
        <begin position="743"/>
        <end position="783"/>
    </location>
</feature>
<gene>
    <name evidence="2" type="ORF">IL334_005614</name>
</gene>
<feature type="compositionally biased region" description="Gly residues" evidence="1">
    <location>
        <begin position="128"/>
        <end position="140"/>
    </location>
</feature>
<feature type="region of interest" description="Disordered" evidence="1">
    <location>
        <begin position="801"/>
        <end position="840"/>
    </location>
</feature>
<evidence type="ECO:0000313" key="2">
    <source>
        <dbReference type="EMBL" id="WRT68636.1"/>
    </source>
</evidence>
<name>A0ABZ1D3L9_9TREE</name>
<evidence type="ECO:0000256" key="1">
    <source>
        <dbReference type="SAM" id="MobiDB-lite"/>
    </source>
</evidence>
<sequence>MAFNLDKGTRRRSSSSSDSSSCWSAPNTPTPIRYAPLIRKGQLQPGPHHPSTRTQKVNAKVKAEFSFTVPIVKRRSGSSSFRTYRAPNDLESEDTDTDTDGEITETELGTALSDVESHLNNPSSESGSGSGNGTGGGGLDVEGDEVDMVLLEDNKISPSPAWFDRKGKKRAREYDDEDMMEEHDGDDEMETEVLLNVRQKGKRPSKYSRKTSSYPQEKASALRSNFSVVGNICDRMGGLHASSTIIAMNVDVPLAPSSSSYPTEKHPYLVAYDTASKEAGAGAFTSTWVPSGHSKSRKNVSRKRGQPKKCFQQLTASEDPFVNLPAFQNWQGVNVKSPASSEVSAMDISDTEDQILVDEEMITIEDITAGGNSDIDMKSISSNSTHPPLHSSHDRIRIREKYDHTIPLAKIQLDSIDRQSSTPSGRSIHHRHRLRAFPERAPGQKSTSHLHRTSPSSLLPYRIYMTRSHKPPAITPNHKNRSTPGRVKFGTCITGQSFLSILRAKLSVRRSRRQKMSNHNAKTQDGDWNKMVGKWWGHEQVSRSTNKWWLLIRGPDEVEVEALLLPVRATEDEIMLSPPSSPEVLNQSRKRVVEEATDDLRIGEEVEERWSRRNQLRQQELQSYCSSEKLKRQARRAEQRRVQAAEIQRRLAEVNERLRVEEVARREAVRLAQEEQARLHLYQQQQARLAQEAEAERIRQEEEEANRLAVETPPSPAQSETSLVISDPPEYEFPFYPVVLSRPTNLPSSAPRRRVVPTQPDHLPAYLPDRWNNRSPPPPPPYNARTDCHTLIAPVFIEDSEDEHQDEDDEDEDEDDEPGLASPLVSVRREGRGRFTSPEPRVIGSFPSRRLFAPTPIRANIDPIRAFEAALDLEEGAEEDEAAIIDDDMDEDDTEEDVIPGGRVAGMFQSIFGMVWSNSSVRR</sequence>
<dbReference type="RefSeq" id="XP_062793376.1">
    <property type="nucleotide sequence ID" value="XM_062937325.1"/>
</dbReference>
<protein>
    <submittedName>
        <fullName evidence="2">Uncharacterized protein</fullName>
    </submittedName>
</protein>
<feature type="region of interest" description="Disordered" evidence="1">
    <location>
        <begin position="1"/>
        <end position="59"/>
    </location>
</feature>
<accession>A0ABZ1D3L9</accession>
<dbReference type="InterPro" id="IPR018247">
    <property type="entry name" value="EF_Hand_1_Ca_BS"/>
</dbReference>
<feature type="compositionally biased region" description="Acidic residues" evidence="1">
    <location>
        <begin position="90"/>
        <end position="101"/>
    </location>
</feature>
<keyword evidence="3" id="KW-1185">Reference proteome</keyword>
<feature type="region of interest" description="Disordered" evidence="1">
    <location>
        <begin position="76"/>
        <end position="101"/>
    </location>
</feature>
<dbReference type="Proteomes" id="UP001329825">
    <property type="component" value="Chromosome 7"/>
</dbReference>
<dbReference type="EMBL" id="CP141887">
    <property type="protein sequence ID" value="WRT68636.1"/>
    <property type="molecule type" value="Genomic_DNA"/>
</dbReference>
<feature type="region of interest" description="Disordered" evidence="1">
    <location>
        <begin position="116"/>
        <end position="142"/>
    </location>
</feature>
<feature type="compositionally biased region" description="Acidic residues" evidence="1">
    <location>
        <begin position="801"/>
        <end position="818"/>
    </location>
</feature>
<feature type="region of interest" description="Disordered" evidence="1">
    <location>
        <begin position="693"/>
        <end position="726"/>
    </location>
</feature>
<dbReference type="GeneID" id="87957745"/>
<reference evidence="2 3" key="1">
    <citation type="submission" date="2024-01" db="EMBL/GenBank/DDBJ databases">
        <title>Comparative genomics of Cryptococcus and Kwoniella reveals pathogenesis evolution and contrasting modes of karyotype evolution via chromosome fusion or intercentromeric recombination.</title>
        <authorList>
            <person name="Coelho M.A."/>
            <person name="David-Palma M."/>
            <person name="Shea T."/>
            <person name="Bowers K."/>
            <person name="McGinley-Smith S."/>
            <person name="Mohammad A.W."/>
            <person name="Gnirke A."/>
            <person name="Yurkov A.M."/>
            <person name="Nowrousian M."/>
            <person name="Sun S."/>
            <person name="Cuomo C.A."/>
            <person name="Heitman J."/>
        </authorList>
    </citation>
    <scope>NUCLEOTIDE SEQUENCE [LARGE SCALE GENOMIC DNA]</scope>
    <source>
        <strain evidence="2">CBS 11374</strain>
    </source>
</reference>
<evidence type="ECO:0000313" key="3">
    <source>
        <dbReference type="Proteomes" id="UP001329825"/>
    </source>
</evidence>